<sequence length="238" mass="27193">MGREVSLSPPDISTPCMRQNTSSQLRYLWYTHERPCWILPCGFWCRNTSHNSKSGSVKREEYRMRCVFVNRCVGQISDLTEPLDIERTFTCEKQSHMNTLQTTALSTRVPSLVKQHLQDGESENHAMFIVYMYPVDPNLCEVPKSQIRFCRYNVACDLTSDWDSNPGLLIPGCREERDSDSRKRLQGKAEVGEIITAICQENTPLKVCERDRRGADETGSLWSLDVQFSSPVSLGPFS</sequence>
<protein>
    <submittedName>
        <fullName evidence="2">Uncharacterized protein LOC118403102 isoform X1</fullName>
    </submittedName>
</protein>
<dbReference type="RefSeq" id="XP_035657475.1">
    <property type="nucleotide sequence ID" value="XM_035801582.1"/>
</dbReference>
<reference evidence="1" key="1">
    <citation type="journal article" date="2020" name="Nat. Ecol. Evol.">
        <title>Deeply conserved synteny resolves early events in vertebrate evolution.</title>
        <authorList>
            <person name="Simakov O."/>
            <person name="Marletaz F."/>
            <person name="Yue J.X."/>
            <person name="O'Connell B."/>
            <person name="Jenkins J."/>
            <person name="Brandt A."/>
            <person name="Calef R."/>
            <person name="Tung C.H."/>
            <person name="Huang T.K."/>
            <person name="Schmutz J."/>
            <person name="Satoh N."/>
            <person name="Yu J.K."/>
            <person name="Putnam N.H."/>
            <person name="Green R.E."/>
            <person name="Rokhsar D.S."/>
        </authorList>
    </citation>
    <scope>NUCLEOTIDE SEQUENCE [LARGE SCALE GENOMIC DNA]</scope>
    <source>
        <strain evidence="1">S238N-H82</strain>
    </source>
</reference>
<proteinExistence type="predicted"/>
<dbReference type="AlphaFoldDB" id="A0A9J7HD92"/>
<dbReference type="Proteomes" id="UP000001554">
    <property type="component" value="Chromosome 16"/>
</dbReference>
<dbReference type="KEGG" id="bfo:118403102"/>
<organism evidence="1 2">
    <name type="scientific">Branchiostoma floridae</name>
    <name type="common">Florida lancelet</name>
    <name type="synonym">Amphioxus</name>
    <dbReference type="NCBI Taxonomy" id="7739"/>
    <lineage>
        <taxon>Eukaryota</taxon>
        <taxon>Metazoa</taxon>
        <taxon>Chordata</taxon>
        <taxon>Cephalochordata</taxon>
        <taxon>Leptocardii</taxon>
        <taxon>Amphioxiformes</taxon>
        <taxon>Branchiostomatidae</taxon>
        <taxon>Branchiostoma</taxon>
    </lineage>
</organism>
<gene>
    <name evidence="2" type="primary">LOC118403102</name>
</gene>
<dbReference type="GeneID" id="118403102"/>
<evidence type="ECO:0000313" key="1">
    <source>
        <dbReference type="Proteomes" id="UP000001554"/>
    </source>
</evidence>
<keyword evidence="1" id="KW-1185">Reference proteome</keyword>
<evidence type="ECO:0000313" key="2">
    <source>
        <dbReference type="RefSeq" id="XP_035657475.1"/>
    </source>
</evidence>
<reference evidence="2" key="2">
    <citation type="submission" date="2025-08" db="UniProtKB">
        <authorList>
            <consortium name="RefSeq"/>
        </authorList>
    </citation>
    <scope>IDENTIFICATION</scope>
    <source>
        <strain evidence="2">S238N-H82</strain>
        <tissue evidence="2">Testes</tissue>
    </source>
</reference>
<accession>A0A9J7HD92</accession>
<name>A0A9J7HD92_BRAFL</name>